<reference evidence="1" key="2">
    <citation type="journal article" date="2015" name="Fish Shellfish Immunol.">
        <title>Early steps in the European eel (Anguilla anguilla)-Vibrio vulnificus interaction in the gills: Role of the RtxA13 toxin.</title>
        <authorList>
            <person name="Callol A."/>
            <person name="Pajuelo D."/>
            <person name="Ebbesson L."/>
            <person name="Teles M."/>
            <person name="MacKenzie S."/>
            <person name="Amaro C."/>
        </authorList>
    </citation>
    <scope>NUCLEOTIDE SEQUENCE</scope>
</reference>
<accession>A0A0E9UEC6</accession>
<dbReference type="EMBL" id="GBXM01045007">
    <property type="protein sequence ID" value="JAH63570.1"/>
    <property type="molecule type" value="Transcribed_RNA"/>
</dbReference>
<protein>
    <submittedName>
        <fullName evidence="1">Uncharacterized protein</fullName>
    </submittedName>
</protein>
<reference evidence="1" key="1">
    <citation type="submission" date="2014-11" db="EMBL/GenBank/DDBJ databases">
        <authorList>
            <person name="Amaro Gonzalez C."/>
        </authorList>
    </citation>
    <scope>NUCLEOTIDE SEQUENCE</scope>
</reference>
<dbReference type="AlphaFoldDB" id="A0A0E9UEC6"/>
<sequence>MGKITKSKFPKQFDFPFSTFGSVHILNPAAADYKHRPCRHLSLLSLQTG</sequence>
<evidence type="ECO:0000313" key="1">
    <source>
        <dbReference type="EMBL" id="JAH63570.1"/>
    </source>
</evidence>
<name>A0A0E9UEC6_ANGAN</name>
<proteinExistence type="predicted"/>
<organism evidence="1">
    <name type="scientific">Anguilla anguilla</name>
    <name type="common">European freshwater eel</name>
    <name type="synonym">Muraena anguilla</name>
    <dbReference type="NCBI Taxonomy" id="7936"/>
    <lineage>
        <taxon>Eukaryota</taxon>
        <taxon>Metazoa</taxon>
        <taxon>Chordata</taxon>
        <taxon>Craniata</taxon>
        <taxon>Vertebrata</taxon>
        <taxon>Euteleostomi</taxon>
        <taxon>Actinopterygii</taxon>
        <taxon>Neopterygii</taxon>
        <taxon>Teleostei</taxon>
        <taxon>Anguilliformes</taxon>
        <taxon>Anguillidae</taxon>
        <taxon>Anguilla</taxon>
    </lineage>
</organism>